<reference evidence="7" key="1">
    <citation type="journal article" date="2019" name="Int. J. Syst. Evol. Microbiol.">
        <title>The Global Catalogue of Microorganisms (GCM) 10K type strain sequencing project: providing services to taxonomists for standard genome sequencing and annotation.</title>
        <authorList>
            <consortium name="The Broad Institute Genomics Platform"/>
            <consortium name="The Broad Institute Genome Sequencing Center for Infectious Disease"/>
            <person name="Wu L."/>
            <person name="Ma J."/>
        </authorList>
    </citation>
    <scope>NUCLEOTIDE SEQUENCE [LARGE SCALE GENOMIC DNA]</scope>
    <source>
        <strain evidence="7">NBRC 112416</strain>
    </source>
</reference>
<protein>
    <recommendedName>
        <fullName evidence="5">Response regulatory domain-containing protein</fullName>
    </recommendedName>
</protein>
<dbReference type="SMART" id="SM00448">
    <property type="entry name" value="REC"/>
    <property type="match status" value="1"/>
</dbReference>
<dbReference type="PANTHER" id="PTHR44591:SF3">
    <property type="entry name" value="RESPONSE REGULATORY DOMAIN-CONTAINING PROTEIN"/>
    <property type="match status" value="1"/>
</dbReference>
<keyword evidence="7" id="KW-1185">Reference proteome</keyword>
<dbReference type="InterPro" id="IPR050595">
    <property type="entry name" value="Bact_response_regulator"/>
</dbReference>
<dbReference type="Proteomes" id="UP001156691">
    <property type="component" value="Unassembled WGS sequence"/>
</dbReference>
<evidence type="ECO:0000313" key="6">
    <source>
        <dbReference type="EMBL" id="GLQ56047.1"/>
    </source>
</evidence>
<dbReference type="PROSITE" id="PS50110">
    <property type="entry name" value="RESPONSE_REGULATORY"/>
    <property type="match status" value="1"/>
</dbReference>
<evidence type="ECO:0000256" key="4">
    <source>
        <dbReference type="PROSITE-ProRule" id="PRU00169"/>
    </source>
</evidence>
<evidence type="ECO:0000256" key="1">
    <source>
        <dbReference type="ARBA" id="ARBA00022553"/>
    </source>
</evidence>
<name>A0ABQ5W863_9HYPH</name>
<proteinExistence type="predicted"/>
<evidence type="ECO:0000256" key="3">
    <source>
        <dbReference type="ARBA" id="ARBA00023163"/>
    </source>
</evidence>
<dbReference type="RefSeq" id="WP_284341461.1">
    <property type="nucleotide sequence ID" value="NZ_BSNS01000015.1"/>
</dbReference>
<feature type="modified residue" description="4-aspartylphosphate" evidence="4">
    <location>
        <position position="62"/>
    </location>
</feature>
<gene>
    <name evidence="6" type="ORF">GCM10010862_33060</name>
</gene>
<dbReference type="Gene3D" id="3.40.50.2300">
    <property type="match status" value="1"/>
</dbReference>
<keyword evidence="1 4" id="KW-0597">Phosphoprotein</keyword>
<dbReference type="InterPro" id="IPR001789">
    <property type="entry name" value="Sig_transdc_resp-reg_receiver"/>
</dbReference>
<accession>A0ABQ5W863</accession>
<sequence>MAESTREGRTATILVVDDDALIAMNLAAILGDLGHVAVEAFSPRDALEVLSAGGVVDAMITDYSMPGMSGIELAHAARNLRPGLPVMVSTGHADLPEDTERAFPRLDKPFDEHRLSEMLTALLVEREMEADE</sequence>
<evidence type="ECO:0000259" key="5">
    <source>
        <dbReference type="PROSITE" id="PS50110"/>
    </source>
</evidence>
<dbReference type="SUPFAM" id="SSF52172">
    <property type="entry name" value="CheY-like"/>
    <property type="match status" value="1"/>
</dbReference>
<organism evidence="6 7">
    <name type="scientific">Devosia nitrariae</name>
    <dbReference type="NCBI Taxonomy" id="2071872"/>
    <lineage>
        <taxon>Bacteria</taxon>
        <taxon>Pseudomonadati</taxon>
        <taxon>Pseudomonadota</taxon>
        <taxon>Alphaproteobacteria</taxon>
        <taxon>Hyphomicrobiales</taxon>
        <taxon>Devosiaceae</taxon>
        <taxon>Devosia</taxon>
    </lineage>
</organism>
<dbReference type="EMBL" id="BSNS01000015">
    <property type="protein sequence ID" value="GLQ56047.1"/>
    <property type="molecule type" value="Genomic_DNA"/>
</dbReference>
<feature type="domain" description="Response regulatory" evidence="5">
    <location>
        <begin position="12"/>
        <end position="123"/>
    </location>
</feature>
<dbReference type="PANTHER" id="PTHR44591">
    <property type="entry name" value="STRESS RESPONSE REGULATOR PROTEIN 1"/>
    <property type="match status" value="1"/>
</dbReference>
<dbReference type="InterPro" id="IPR011006">
    <property type="entry name" value="CheY-like_superfamily"/>
</dbReference>
<keyword evidence="2" id="KW-0805">Transcription regulation</keyword>
<evidence type="ECO:0000313" key="7">
    <source>
        <dbReference type="Proteomes" id="UP001156691"/>
    </source>
</evidence>
<keyword evidence="3" id="KW-0804">Transcription</keyword>
<evidence type="ECO:0000256" key="2">
    <source>
        <dbReference type="ARBA" id="ARBA00023015"/>
    </source>
</evidence>
<dbReference type="Pfam" id="PF00072">
    <property type="entry name" value="Response_reg"/>
    <property type="match status" value="1"/>
</dbReference>
<comment type="caution">
    <text evidence="6">The sequence shown here is derived from an EMBL/GenBank/DDBJ whole genome shotgun (WGS) entry which is preliminary data.</text>
</comment>